<evidence type="ECO:0000313" key="1">
    <source>
        <dbReference type="EMBL" id="GBP87922.1"/>
    </source>
</evidence>
<proteinExistence type="predicted"/>
<evidence type="ECO:0000313" key="2">
    <source>
        <dbReference type="Proteomes" id="UP000299102"/>
    </source>
</evidence>
<organism evidence="1 2">
    <name type="scientific">Eumeta variegata</name>
    <name type="common">Bagworm moth</name>
    <name type="synonym">Eumeta japonica</name>
    <dbReference type="NCBI Taxonomy" id="151549"/>
    <lineage>
        <taxon>Eukaryota</taxon>
        <taxon>Metazoa</taxon>
        <taxon>Ecdysozoa</taxon>
        <taxon>Arthropoda</taxon>
        <taxon>Hexapoda</taxon>
        <taxon>Insecta</taxon>
        <taxon>Pterygota</taxon>
        <taxon>Neoptera</taxon>
        <taxon>Endopterygota</taxon>
        <taxon>Lepidoptera</taxon>
        <taxon>Glossata</taxon>
        <taxon>Ditrysia</taxon>
        <taxon>Tineoidea</taxon>
        <taxon>Psychidae</taxon>
        <taxon>Oiketicinae</taxon>
        <taxon>Eumeta</taxon>
    </lineage>
</organism>
<protein>
    <submittedName>
        <fullName evidence="1">Uncharacterized protein</fullName>
    </submittedName>
</protein>
<dbReference type="EMBL" id="BGZK01001894">
    <property type="protein sequence ID" value="GBP87922.1"/>
    <property type="molecule type" value="Genomic_DNA"/>
</dbReference>
<dbReference type="Proteomes" id="UP000299102">
    <property type="component" value="Unassembled WGS sequence"/>
</dbReference>
<dbReference type="AlphaFoldDB" id="A0A4C1ZKT1"/>
<keyword evidence="2" id="KW-1185">Reference proteome</keyword>
<comment type="caution">
    <text evidence="1">The sequence shown here is derived from an EMBL/GenBank/DDBJ whole genome shotgun (WGS) entry which is preliminary data.</text>
</comment>
<gene>
    <name evidence="1" type="ORF">EVAR_100217_1</name>
</gene>
<accession>A0A4C1ZKT1</accession>
<sequence>MLGLLYEEQEKTHRSPHLCEPPRLHSFLYIINGYPSAWLGLKNYTINVLFYDTNTPVTQRAQPFISSHLAVDSDSNLGPVLEELWQLAILAISLAAGQQTDQGESSTTQNPLLVLMNAFNNATVLQDLCSELSQVPPFACGSRIRSSSRRCYGLYAPCFIRASFGDIYIVQRTVLYRSELLANDAIQRQSFPACALPVYSFTSSRVKFIMHPIANAPTIYLFRFAGFRLRHAGSVRQGLQTTAVTRAATTSGRFDVVSEAVA</sequence>
<name>A0A4C1ZKT1_EUMVA</name>
<reference evidence="1 2" key="1">
    <citation type="journal article" date="2019" name="Commun. Biol.">
        <title>The bagworm genome reveals a unique fibroin gene that provides high tensile strength.</title>
        <authorList>
            <person name="Kono N."/>
            <person name="Nakamura H."/>
            <person name="Ohtoshi R."/>
            <person name="Tomita M."/>
            <person name="Numata K."/>
            <person name="Arakawa K."/>
        </authorList>
    </citation>
    <scope>NUCLEOTIDE SEQUENCE [LARGE SCALE GENOMIC DNA]</scope>
</reference>